<dbReference type="EC" id="4.2.2.2" evidence="5 10"/>
<evidence type="ECO:0000256" key="3">
    <source>
        <dbReference type="ARBA" id="ARBA00004613"/>
    </source>
</evidence>
<evidence type="ECO:0000256" key="10">
    <source>
        <dbReference type="RuleBase" id="RU367009"/>
    </source>
</evidence>
<comment type="cofactor">
    <cofactor evidence="2 10">
        <name>Ca(2+)</name>
        <dbReference type="ChEBI" id="CHEBI:29108"/>
    </cofactor>
</comment>
<comment type="similarity">
    <text evidence="4 10">Belongs to the polysaccharide lyase 3 family.</text>
</comment>
<evidence type="ECO:0000256" key="5">
    <source>
        <dbReference type="ARBA" id="ARBA00012272"/>
    </source>
</evidence>
<keyword evidence="7 10" id="KW-0732">Signal</keyword>
<comment type="caution">
    <text evidence="11">The sequence shown here is derived from an EMBL/GenBank/DDBJ whole genome shotgun (WGS) entry which is preliminary data.</text>
</comment>
<name>A0ABV2TQH2_9RHOO</name>
<evidence type="ECO:0000256" key="7">
    <source>
        <dbReference type="ARBA" id="ARBA00022729"/>
    </source>
</evidence>
<dbReference type="EMBL" id="JBEWZI010000030">
    <property type="protein sequence ID" value="MET7016169.1"/>
    <property type="molecule type" value="Genomic_DNA"/>
</dbReference>
<evidence type="ECO:0000256" key="6">
    <source>
        <dbReference type="ARBA" id="ARBA00022525"/>
    </source>
</evidence>
<dbReference type="PANTHER" id="PTHR33407:SF9">
    <property type="entry name" value="PECTATE LYASE F-RELATED"/>
    <property type="match status" value="1"/>
</dbReference>
<keyword evidence="9 10" id="KW-0456">Lyase</keyword>
<gene>
    <name evidence="11" type="ORF">ABXR19_18435</name>
</gene>
<dbReference type="InterPro" id="IPR004898">
    <property type="entry name" value="Pectate_lyase_PlyH/PlyE-like"/>
</dbReference>
<evidence type="ECO:0000256" key="1">
    <source>
        <dbReference type="ARBA" id="ARBA00000695"/>
    </source>
</evidence>
<proteinExistence type="inferred from homology"/>
<keyword evidence="12" id="KW-1185">Reference proteome</keyword>
<organism evidence="11 12">
    <name type="scientific">Uliginosibacterium flavum</name>
    <dbReference type="NCBI Taxonomy" id="1396831"/>
    <lineage>
        <taxon>Bacteria</taxon>
        <taxon>Pseudomonadati</taxon>
        <taxon>Pseudomonadota</taxon>
        <taxon>Betaproteobacteria</taxon>
        <taxon>Rhodocyclales</taxon>
        <taxon>Zoogloeaceae</taxon>
        <taxon>Uliginosibacterium</taxon>
    </lineage>
</organism>
<sequence length="283" mass="29669">MQHYSKAAILFAILMSSGLAQAANSRCVAGATFTNETVDCGGAYITGGWCDGDNDNQKPIITLKNATIKNAKFAQGKAGKGIQCYSGTCNVENVTFDEVCEDAISTRADGVTLNVKGGTFKNVMSNAVAYGKKPDKFIQVNQKNVKVNISDASFYMVAATASTPSPITGRAGKVVRTCGNCSGNAGPRTITMTNVKTYGAFDSIAGVNSKYRGLSSSIMDTVTITGLKVQGYKLGSDKKTSTPPVCVEFEGIDKTKHTGESPKLGQAWNTASCKLSTSNVSAL</sequence>
<dbReference type="Proteomes" id="UP001549691">
    <property type="component" value="Unassembled WGS sequence"/>
</dbReference>
<reference evidence="11 12" key="1">
    <citation type="submission" date="2024-07" db="EMBL/GenBank/DDBJ databases">
        <title>Uliginosibacterium flavum JJ3220;KACC:17644.</title>
        <authorList>
            <person name="Kim M.K."/>
        </authorList>
    </citation>
    <scope>NUCLEOTIDE SEQUENCE [LARGE SCALE GENOMIC DNA]</scope>
    <source>
        <strain evidence="11 12">KACC:17644</strain>
    </source>
</reference>
<dbReference type="InterPro" id="IPR011050">
    <property type="entry name" value="Pectin_lyase_fold/virulence"/>
</dbReference>
<dbReference type="Pfam" id="PF03211">
    <property type="entry name" value="Pectate_lyase"/>
    <property type="match status" value="1"/>
</dbReference>
<feature type="chain" id="PRO_5044985616" description="Pectate lyase" evidence="10">
    <location>
        <begin position="23"/>
        <end position="283"/>
    </location>
</feature>
<comment type="function">
    <text evidence="10">Catalyzes the depolymerization of both polygalacturonate and pectins of methyl esterification degree from 22 to 89%, with an endo mode of action. In contrast to the majority of pectate lyases, displays high activity on highly methylated pectins.</text>
</comment>
<evidence type="ECO:0000313" key="11">
    <source>
        <dbReference type="EMBL" id="MET7016169.1"/>
    </source>
</evidence>
<dbReference type="Gene3D" id="2.160.20.10">
    <property type="entry name" value="Single-stranded right-handed beta-helix, Pectin lyase-like"/>
    <property type="match status" value="1"/>
</dbReference>
<comment type="catalytic activity">
    <reaction evidence="1 10">
        <text>Eliminative cleavage of (1-&gt;4)-alpha-D-galacturonan to give oligosaccharides with 4-deoxy-alpha-D-galact-4-enuronosyl groups at their non-reducing ends.</text>
        <dbReference type="EC" id="4.2.2.2"/>
    </reaction>
</comment>
<dbReference type="InterPro" id="IPR012334">
    <property type="entry name" value="Pectin_lyas_fold"/>
</dbReference>
<keyword evidence="6 10" id="KW-0964">Secreted</keyword>
<evidence type="ECO:0000313" key="12">
    <source>
        <dbReference type="Proteomes" id="UP001549691"/>
    </source>
</evidence>
<accession>A0ABV2TQH2</accession>
<keyword evidence="8 10" id="KW-0106">Calcium</keyword>
<evidence type="ECO:0000256" key="4">
    <source>
        <dbReference type="ARBA" id="ARBA00006463"/>
    </source>
</evidence>
<protein>
    <recommendedName>
        <fullName evidence="5 10">Pectate lyase</fullName>
        <ecNumber evidence="5 10">4.2.2.2</ecNumber>
    </recommendedName>
</protein>
<evidence type="ECO:0000256" key="9">
    <source>
        <dbReference type="ARBA" id="ARBA00023239"/>
    </source>
</evidence>
<dbReference type="GO" id="GO:0030570">
    <property type="term" value="F:pectate lyase activity"/>
    <property type="evidence" value="ECO:0007669"/>
    <property type="project" value="UniProtKB-EC"/>
</dbReference>
<dbReference type="RefSeq" id="WP_354602627.1">
    <property type="nucleotide sequence ID" value="NZ_JBEWZI010000030.1"/>
</dbReference>
<feature type="signal peptide" evidence="10">
    <location>
        <begin position="1"/>
        <end position="22"/>
    </location>
</feature>
<comment type="subcellular location">
    <subcellularLocation>
        <location evidence="3 10">Secreted</location>
    </subcellularLocation>
</comment>
<evidence type="ECO:0000256" key="8">
    <source>
        <dbReference type="ARBA" id="ARBA00022837"/>
    </source>
</evidence>
<dbReference type="PANTHER" id="PTHR33407">
    <property type="entry name" value="PECTATE LYASE F-RELATED"/>
    <property type="match status" value="1"/>
</dbReference>
<dbReference type="SUPFAM" id="SSF51126">
    <property type="entry name" value="Pectin lyase-like"/>
    <property type="match status" value="1"/>
</dbReference>
<evidence type="ECO:0000256" key="2">
    <source>
        <dbReference type="ARBA" id="ARBA00001913"/>
    </source>
</evidence>